<dbReference type="InterPro" id="IPR001387">
    <property type="entry name" value="Cro/C1-type_HTH"/>
</dbReference>
<dbReference type="Pfam" id="PF01381">
    <property type="entry name" value="HTH_3"/>
    <property type="match status" value="1"/>
</dbReference>
<dbReference type="CDD" id="cd00093">
    <property type="entry name" value="HTH_XRE"/>
    <property type="match status" value="1"/>
</dbReference>
<dbReference type="SMART" id="SM00530">
    <property type="entry name" value="HTH_XRE"/>
    <property type="match status" value="1"/>
</dbReference>
<comment type="caution">
    <text evidence="2">The sequence shown here is derived from an EMBL/GenBank/DDBJ whole genome shotgun (WGS) entry which is preliminary data.</text>
</comment>
<reference evidence="2 3" key="1">
    <citation type="submission" date="2016-07" db="EMBL/GenBank/DDBJ databases">
        <title>Genome analysis of Flavihumibacter stibioxidans YS-17.</title>
        <authorList>
            <person name="Shi K."/>
            <person name="Han Y."/>
            <person name="Wang G."/>
        </authorList>
    </citation>
    <scope>NUCLEOTIDE SEQUENCE [LARGE SCALE GENOMIC DNA]</scope>
    <source>
        <strain evidence="2 3">YS-17</strain>
    </source>
</reference>
<evidence type="ECO:0000313" key="3">
    <source>
        <dbReference type="Proteomes" id="UP000765802"/>
    </source>
</evidence>
<sequence length="112" mass="12700">MANKEKFITLVSKETTNSIGRMKARKDNRIFLRMSQLLALDILKRLDELNWTQKQLAERMAVSPQLVSKWVRGTENFTLETLMTLELALGITLIVRAESHANTQVSDVSPGV</sequence>
<organism evidence="2 3">
    <name type="scientific">Flavihumibacter stibioxidans</name>
    <dbReference type="NCBI Taxonomy" id="1834163"/>
    <lineage>
        <taxon>Bacteria</taxon>
        <taxon>Pseudomonadati</taxon>
        <taxon>Bacteroidota</taxon>
        <taxon>Chitinophagia</taxon>
        <taxon>Chitinophagales</taxon>
        <taxon>Chitinophagaceae</taxon>
        <taxon>Flavihumibacter</taxon>
    </lineage>
</organism>
<protein>
    <recommendedName>
        <fullName evidence="1">HTH cro/C1-type domain-containing protein</fullName>
    </recommendedName>
</protein>
<dbReference type="Gene3D" id="1.10.260.40">
    <property type="entry name" value="lambda repressor-like DNA-binding domains"/>
    <property type="match status" value="1"/>
</dbReference>
<feature type="domain" description="HTH cro/C1-type" evidence="1">
    <location>
        <begin position="42"/>
        <end position="96"/>
    </location>
</feature>
<dbReference type="RefSeq" id="WP_187256371.1">
    <property type="nucleotide sequence ID" value="NZ_JBHULF010000014.1"/>
</dbReference>
<gene>
    <name evidence="2" type="ORF">BC349_08355</name>
</gene>
<accession>A0ABR7M879</accession>
<evidence type="ECO:0000313" key="2">
    <source>
        <dbReference type="EMBL" id="MBC6491039.1"/>
    </source>
</evidence>
<dbReference type="Proteomes" id="UP000765802">
    <property type="component" value="Unassembled WGS sequence"/>
</dbReference>
<name>A0ABR7M879_9BACT</name>
<dbReference type="PROSITE" id="PS50943">
    <property type="entry name" value="HTH_CROC1"/>
    <property type="match status" value="1"/>
</dbReference>
<dbReference type="SUPFAM" id="SSF47413">
    <property type="entry name" value="lambda repressor-like DNA-binding domains"/>
    <property type="match status" value="1"/>
</dbReference>
<evidence type="ECO:0000259" key="1">
    <source>
        <dbReference type="PROSITE" id="PS50943"/>
    </source>
</evidence>
<dbReference type="EMBL" id="MBUA01000012">
    <property type="protein sequence ID" value="MBC6491039.1"/>
    <property type="molecule type" value="Genomic_DNA"/>
</dbReference>
<dbReference type="InterPro" id="IPR010982">
    <property type="entry name" value="Lambda_DNA-bd_dom_sf"/>
</dbReference>
<proteinExistence type="predicted"/>
<keyword evidence="3" id="KW-1185">Reference proteome</keyword>